<accession>A0ABV2HWR4</accession>
<feature type="domain" description="HTH lysR-type" evidence="5">
    <location>
        <begin position="1"/>
        <end position="53"/>
    </location>
</feature>
<keyword evidence="4" id="KW-0804">Transcription</keyword>
<evidence type="ECO:0000313" key="7">
    <source>
        <dbReference type="Proteomes" id="UP001549036"/>
    </source>
</evidence>
<evidence type="ECO:0000313" key="6">
    <source>
        <dbReference type="EMBL" id="MET3595060.1"/>
    </source>
</evidence>
<evidence type="ECO:0000256" key="1">
    <source>
        <dbReference type="ARBA" id="ARBA00009437"/>
    </source>
</evidence>
<dbReference type="Gene3D" id="1.10.10.10">
    <property type="entry name" value="Winged helix-like DNA-binding domain superfamily/Winged helix DNA-binding domain"/>
    <property type="match status" value="1"/>
</dbReference>
<dbReference type="Pfam" id="PF03466">
    <property type="entry name" value="LysR_substrate"/>
    <property type="match status" value="1"/>
</dbReference>
<dbReference type="Pfam" id="PF00126">
    <property type="entry name" value="HTH_1"/>
    <property type="match status" value="1"/>
</dbReference>
<dbReference type="PRINTS" id="PR00039">
    <property type="entry name" value="HTHLYSR"/>
</dbReference>
<dbReference type="GO" id="GO:0003677">
    <property type="term" value="F:DNA binding"/>
    <property type="evidence" value="ECO:0007669"/>
    <property type="project" value="UniProtKB-KW"/>
</dbReference>
<organism evidence="6 7">
    <name type="scientific">Mesorhizobium shonense</name>
    <dbReference type="NCBI Taxonomy" id="1209948"/>
    <lineage>
        <taxon>Bacteria</taxon>
        <taxon>Pseudomonadati</taxon>
        <taxon>Pseudomonadota</taxon>
        <taxon>Alphaproteobacteria</taxon>
        <taxon>Hyphomicrobiales</taxon>
        <taxon>Phyllobacteriaceae</taxon>
        <taxon>Mesorhizobium</taxon>
    </lineage>
</organism>
<dbReference type="EMBL" id="JBEPLM010000009">
    <property type="protein sequence ID" value="MET3595060.1"/>
    <property type="molecule type" value="Genomic_DNA"/>
</dbReference>
<proteinExistence type="inferred from homology"/>
<dbReference type="InterPro" id="IPR036388">
    <property type="entry name" value="WH-like_DNA-bd_sf"/>
</dbReference>
<name>A0ABV2HWR4_9HYPH</name>
<dbReference type="CDD" id="cd08432">
    <property type="entry name" value="PBP2_GcdR_TrpI_HvrB_AmpR_like"/>
    <property type="match status" value="1"/>
</dbReference>
<protein>
    <submittedName>
        <fullName evidence="6">DNA-binding transcriptional LysR family regulator</fullName>
    </submittedName>
</protein>
<dbReference type="PANTHER" id="PTHR30537">
    <property type="entry name" value="HTH-TYPE TRANSCRIPTIONAL REGULATOR"/>
    <property type="match status" value="1"/>
</dbReference>
<dbReference type="InterPro" id="IPR000847">
    <property type="entry name" value="LysR_HTH_N"/>
</dbReference>
<keyword evidence="2" id="KW-0805">Transcription regulation</keyword>
<dbReference type="SUPFAM" id="SSF53850">
    <property type="entry name" value="Periplasmic binding protein-like II"/>
    <property type="match status" value="1"/>
</dbReference>
<dbReference type="PANTHER" id="PTHR30537:SF79">
    <property type="entry name" value="TRANSCRIPTIONAL REGULATOR-RELATED"/>
    <property type="match status" value="1"/>
</dbReference>
<evidence type="ECO:0000259" key="5">
    <source>
        <dbReference type="PROSITE" id="PS50931"/>
    </source>
</evidence>
<gene>
    <name evidence="6" type="ORF">ABID26_004472</name>
</gene>
<dbReference type="RefSeq" id="WP_354416339.1">
    <property type="nucleotide sequence ID" value="NZ_JBEPLM010000009.1"/>
</dbReference>
<evidence type="ECO:0000256" key="2">
    <source>
        <dbReference type="ARBA" id="ARBA00023015"/>
    </source>
</evidence>
<keyword evidence="7" id="KW-1185">Reference proteome</keyword>
<dbReference type="PROSITE" id="PS50931">
    <property type="entry name" value="HTH_LYSR"/>
    <property type="match status" value="1"/>
</dbReference>
<dbReference type="InterPro" id="IPR005119">
    <property type="entry name" value="LysR_subst-bd"/>
</dbReference>
<evidence type="ECO:0000256" key="4">
    <source>
        <dbReference type="ARBA" id="ARBA00023163"/>
    </source>
</evidence>
<comment type="similarity">
    <text evidence="1">Belongs to the LysR transcriptional regulatory family.</text>
</comment>
<sequence>MRAFEAAARLESFSQAASELGVTQSAISKQVAALEQHIGRTLFSRFHRRVELTQDGVIAARVATASFATLSSGLADMRERRPEQIELVADADFTHCWLFPRLPQFERRNPDVRITLRAETSLLAAPDDCDCAILWGRGEWTGQRFEPLFANSVFPVATPSFFGNLGRKPRLSDLRNQLLIHDRNTKWWATILASEGITEIDPHLGRTYNQTSLCLMAAARGDGVTVGDEVTARSYLESGQLVIPFSIRIPSPEAYYLVRPLGAPESRTYHLFREWLLEEIREHVQWFARFWDV</sequence>
<comment type="caution">
    <text evidence="6">The sequence shown here is derived from an EMBL/GenBank/DDBJ whole genome shotgun (WGS) entry which is preliminary data.</text>
</comment>
<dbReference type="InterPro" id="IPR058163">
    <property type="entry name" value="LysR-type_TF_proteobact-type"/>
</dbReference>
<dbReference type="Gene3D" id="3.40.190.10">
    <property type="entry name" value="Periplasmic binding protein-like II"/>
    <property type="match status" value="2"/>
</dbReference>
<evidence type="ECO:0000256" key="3">
    <source>
        <dbReference type="ARBA" id="ARBA00023125"/>
    </source>
</evidence>
<dbReference type="InterPro" id="IPR036390">
    <property type="entry name" value="WH_DNA-bd_sf"/>
</dbReference>
<dbReference type="Proteomes" id="UP001549036">
    <property type="component" value="Unassembled WGS sequence"/>
</dbReference>
<reference evidence="6 7" key="1">
    <citation type="submission" date="2024-06" db="EMBL/GenBank/DDBJ databases">
        <title>Genomic Encyclopedia of Type Strains, Phase IV (KMG-IV): sequencing the most valuable type-strain genomes for metagenomic binning, comparative biology and taxonomic classification.</title>
        <authorList>
            <person name="Goeker M."/>
        </authorList>
    </citation>
    <scope>NUCLEOTIDE SEQUENCE [LARGE SCALE GENOMIC DNA]</scope>
    <source>
        <strain evidence="6 7">DSM 29846</strain>
    </source>
</reference>
<keyword evidence="3 6" id="KW-0238">DNA-binding</keyword>
<dbReference type="SUPFAM" id="SSF46785">
    <property type="entry name" value="Winged helix' DNA-binding domain"/>
    <property type="match status" value="1"/>
</dbReference>